<keyword evidence="2" id="KW-0732">Signal</keyword>
<gene>
    <name evidence="3" type="ordered locus">Hden_3444</name>
</gene>
<dbReference type="KEGG" id="hdn:Hden_3444"/>
<accession>D8JY31</accession>
<proteinExistence type="predicted"/>
<sequence length="116" mass="11884" precursor="true">MRGVLLAGAGVALITAPMTLAYAEPSGNEPAQQHRQTPDQTIPKTDADHVEPGKVGPGSERNSQVSPTSPDIPAHKQPPPEINLPADPGQPKSGARESDDSQGLPGGTTQPPATAQ</sequence>
<dbReference type="STRING" id="582899.Hden_3444"/>
<evidence type="ECO:0000256" key="2">
    <source>
        <dbReference type="SAM" id="SignalP"/>
    </source>
</evidence>
<evidence type="ECO:0000313" key="3">
    <source>
        <dbReference type="EMBL" id="ADJ25235.1"/>
    </source>
</evidence>
<keyword evidence="4" id="KW-1185">Reference proteome</keyword>
<organism evidence="3 4">
    <name type="scientific">Hyphomicrobium denitrificans (strain ATCC 51888 / DSM 1869 / NCIMB 11706 / TK 0415)</name>
    <dbReference type="NCBI Taxonomy" id="582899"/>
    <lineage>
        <taxon>Bacteria</taxon>
        <taxon>Pseudomonadati</taxon>
        <taxon>Pseudomonadota</taxon>
        <taxon>Alphaproteobacteria</taxon>
        <taxon>Hyphomicrobiales</taxon>
        <taxon>Hyphomicrobiaceae</taxon>
        <taxon>Hyphomicrobium</taxon>
    </lineage>
</organism>
<dbReference type="OrthoDB" id="9853280at2"/>
<feature type="signal peptide" evidence="2">
    <location>
        <begin position="1"/>
        <end position="23"/>
    </location>
</feature>
<feature type="region of interest" description="Disordered" evidence="1">
    <location>
        <begin position="24"/>
        <end position="116"/>
    </location>
</feature>
<dbReference type="Proteomes" id="UP000002033">
    <property type="component" value="Chromosome"/>
</dbReference>
<protein>
    <submittedName>
        <fullName evidence="3">Uncharacterized protein</fullName>
    </submittedName>
</protein>
<feature type="compositionally biased region" description="Polar residues" evidence="1">
    <location>
        <begin position="29"/>
        <end position="43"/>
    </location>
</feature>
<feature type="compositionally biased region" description="Polar residues" evidence="1">
    <location>
        <begin position="107"/>
        <end position="116"/>
    </location>
</feature>
<evidence type="ECO:0000313" key="4">
    <source>
        <dbReference type="Proteomes" id="UP000002033"/>
    </source>
</evidence>
<dbReference type="HOGENOM" id="CLU_2219541_0_0_5"/>
<feature type="chain" id="PRO_5003116584" evidence="2">
    <location>
        <begin position="24"/>
        <end position="116"/>
    </location>
</feature>
<name>D8JY31_HYPDA</name>
<dbReference type="AlphaFoldDB" id="D8JY31"/>
<dbReference type="RefSeq" id="WP_013217394.1">
    <property type="nucleotide sequence ID" value="NC_014313.1"/>
</dbReference>
<dbReference type="EMBL" id="CP002083">
    <property type="protein sequence ID" value="ADJ25235.1"/>
    <property type="molecule type" value="Genomic_DNA"/>
</dbReference>
<feature type="compositionally biased region" description="Polar residues" evidence="1">
    <location>
        <begin position="60"/>
        <end position="69"/>
    </location>
</feature>
<evidence type="ECO:0000256" key="1">
    <source>
        <dbReference type="SAM" id="MobiDB-lite"/>
    </source>
</evidence>
<reference evidence="4" key="1">
    <citation type="journal article" date="2011" name="J. Bacteriol.">
        <title>Genome sequences of eight morphologically diverse alphaproteobacteria.</title>
        <authorList>
            <consortium name="US DOE Joint Genome Institute"/>
            <person name="Brown P.J."/>
            <person name="Kysela D.T."/>
            <person name="Buechlein A."/>
            <person name="Hemmerich C."/>
            <person name="Brun Y.V."/>
        </authorList>
    </citation>
    <scope>NUCLEOTIDE SEQUENCE [LARGE SCALE GENOMIC DNA]</scope>
    <source>
        <strain evidence="4">ATCC 51888 / DSM 1869 / NCIB 11706 / TK 0415</strain>
    </source>
</reference>